<evidence type="ECO:0000256" key="3">
    <source>
        <dbReference type="RuleBase" id="RU367104"/>
    </source>
</evidence>
<dbReference type="EMBL" id="CAJNOJ010000010">
    <property type="protein sequence ID" value="CAF0781469.1"/>
    <property type="molecule type" value="Genomic_DNA"/>
</dbReference>
<dbReference type="InterPro" id="IPR038765">
    <property type="entry name" value="Papain-like_cys_pep_sf"/>
</dbReference>
<evidence type="ECO:0000313" key="6">
    <source>
        <dbReference type="EMBL" id="CAF0781469.1"/>
    </source>
</evidence>
<proteinExistence type="predicted"/>
<reference evidence="6" key="1">
    <citation type="submission" date="2021-02" db="EMBL/GenBank/DDBJ databases">
        <authorList>
            <person name="Nowell W R."/>
        </authorList>
    </citation>
    <scope>NUCLEOTIDE SEQUENCE</scope>
</reference>
<protein>
    <recommendedName>
        <fullName evidence="3">Ubiquitin thioesterase OTU</fullName>
        <ecNumber evidence="3">3.4.19.12</ecNumber>
    </recommendedName>
</protein>
<dbReference type="Gene3D" id="3.90.70.80">
    <property type="match status" value="1"/>
</dbReference>
<dbReference type="SUPFAM" id="SSF54001">
    <property type="entry name" value="Cysteine proteinases"/>
    <property type="match status" value="1"/>
</dbReference>
<feature type="region of interest" description="Disordered" evidence="4">
    <location>
        <begin position="1"/>
        <end position="24"/>
    </location>
</feature>
<evidence type="ECO:0000256" key="2">
    <source>
        <dbReference type="ARBA" id="ARBA00022801"/>
    </source>
</evidence>
<keyword evidence="3" id="KW-0833">Ubl conjugation pathway</keyword>
<keyword evidence="3" id="KW-0963">Cytoplasm</keyword>
<dbReference type="PANTHER" id="PTHR13312:SF0">
    <property type="entry name" value="UBIQUITIN THIOESTERASE OTU1"/>
    <property type="match status" value="1"/>
</dbReference>
<dbReference type="GO" id="GO:0004843">
    <property type="term" value="F:cysteine-type deubiquitinase activity"/>
    <property type="evidence" value="ECO:0007669"/>
    <property type="project" value="UniProtKB-UniRule"/>
</dbReference>
<keyword evidence="3" id="KW-0788">Thiol protease</keyword>
<dbReference type="GO" id="GO:0005634">
    <property type="term" value="C:nucleus"/>
    <property type="evidence" value="ECO:0007669"/>
    <property type="project" value="TreeGrafter"/>
</dbReference>
<dbReference type="PANTHER" id="PTHR13312">
    <property type="entry name" value="HIV-INDUCED PROTEIN-7-LIKE PROTEASE"/>
    <property type="match status" value="1"/>
</dbReference>
<comment type="caution">
    <text evidence="6">The sequence shown here is derived from an EMBL/GenBank/DDBJ whole genome shotgun (WGS) entry which is preliminary data.</text>
</comment>
<organism evidence="6 7">
    <name type="scientific">Adineta ricciae</name>
    <name type="common">Rotifer</name>
    <dbReference type="NCBI Taxonomy" id="249248"/>
    <lineage>
        <taxon>Eukaryota</taxon>
        <taxon>Metazoa</taxon>
        <taxon>Spiralia</taxon>
        <taxon>Gnathifera</taxon>
        <taxon>Rotifera</taxon>
        <taxon>Eurotatoria</taxon>
        <taxon>Bdelloidea</taxon>
        <taxon>Adinetida</taxon>
        <taxon>Adinetidae</taxon>
        <taxon>Adineta</taxon>
    </lineage>
</organism>
<dbReference type="GO" id="GO:0030968">
    <property type="term" value="P:endoplasmic reticulum unfolded protein response"/>
    <property type="evidence" value="ECO:0007669"/>
    <property type="project" value="TreeGrafter"/>
</dbReference>
<comment type="catalytic activity">
    <reaction evidence="1 3">
        <text>Thiol-dependent hydrolysis of ester, thioester, amide, peptide and isopeptide bonds formed by the C-terminal Gly of ubiquitin (a 76-residue protein attached to proteins as an intracellular targeting signal).</text>
        <dbReference type="EC" id="3.4.19.12"/>
    </reaction>
</comment>
<evidence type="ECO:0000259" key="5">
    <source>
        <dbReference type="PROSITE" id="PS50802"/>
    </source>
</evidence>
<dbReference type="OrthoDB" id="415023at2759"/>
<evidence type="ECO:0000256" key="1">
    <source>
        <dbReference type="ARBA" id="ARBA00000707"/>
    </source>
</evidence>
<dbReference type="GO" id="GO:0005829">
    <property type="term" value="C:cytosol"/>
    <property type="evidence" value="ECO:0007669"/>
    <property type="project" value="TreeGrafter"/>
</dbReference>
<dbReference type="PROSITE" id="PS50802">
    <property type="entry name" value="OTU"/>
    <property type="match status" value="1"/>
</dbReference>
<dbReference type="InterPro" id="IPR003323">
    <property type="entry name" value="OTU_dom"/>
</dbReference>
<accession>A0A813RFU4</accession>
<dbReference type="GO" id="GO:0036503">
    <property type="term" value="P:ERAD pathway"/>
    <property type="evidence" value="ECO:0007669"/>
    <property type="project" value="TreeGrafter"/>
</dbReference>
<comment type="function">
    <text evidence="3">Hydrolase that can remove conjugated ubiquitin from proteins and may therefore play an important regulatory role at the level of protein turnover by preventing degradation.</text>
</comment>
<evidence type="ECO:0000256" key="4">
    <source>
        <dbReference type="SAM" id="MobiDB-lite"/>
    </source>
</evidence>
<dbReference type="AlphaFoldDB" id="A0A813RFU4"/>
<dbReference type="Proteomes" id="UP000663852">
    <property type="component" value="Unassembled WGS sequence"/>
</dbReference>
<dbReference type="EC" id="3.4.19.12" evidence="3"/>
<evidence type="ECO:0000313" key="7">
    <source>
        <dbReference type="Proteomes" id="UP000663852"/>
    </source>
</evidence>
<sequence length="871" mass="101548">MIQRMERNMRHRRQNAKSCSSPSTIGSDEDILGFELDEQIFLNKEDWNSYTHCLALLDEEKNYPSKYEKIFSMGNKKYEFRLGEVHNDDLSLFSSVLCGADRVDFISPAHLREIVCSLLNELHETNQECTNKENLKGFDERRFRALARLYPKCLFCVICRICINQQITSIIIYKYVNDITSYDRCVFILSDISTGQCQPLYLYNNQNGEEEKSKFRYDDPVMRDLLREFVSKQWNYTDELKYEHTELDEVDTFVQNQTDTSDICRLLGTSFTPEIEKILETNSHVSNDRYSEQIQSNVNQADINFLSENPLLTYKESHQFVQEKVPGDGHCLFYSLCLVLSNLTKSDYKQLRRRVANYIRQLETIDNETWSSYTHLTREQYCYEIEHTNKFGDEMEVRACSLIYKIVIRVVTVVRSDDKVASVHITEFPDDDELSFDECVYIILDGEHYEPLYVTSIGRQDEAVRIFEYHDRSAFDLLNNFIQQKFHYFGKVEVHKRLKQLLDLERHSESVNDRFDVSKLAKIDGASIASNKRKLLDEQGTPMISIKKTSSIPITCQGKDVYSPVYLCPTPASDQNLSPDIINDQSNIIENLLQASASPILHSPKNKAQQKELSPTVSCYNNSNLFNHRKSQLCLKLEIQPMTAFRARLESDYISKSAKKRNGTPTEPRPPVYFPDKNHNHWLKLLILSSLLFNDDPSSLWIEICIVTQTINECIFINPLFEFYCHNTDSTLRTLNPIMIKLGSQPEYKIEEYQENWKCIKLYLAVIRVTNADLVRKQPIIRFDSPLSKVSSNVVVTCDRADEFKRHYTLKKLRFAFTPWLRKGSESEHHRRADLQYFSDFSTENKDFKISDANKLIFSSNTGAPFQLELK</sequence>
<dbReference type="Pfam" id="PF02338">
    <property type="entry name" value="OTU"/>
    <property type="match status" value="1"/>
</dbReference>
<name>A0A813RFU4_ADIRI</name>
<comment type="subcellular location">
    <subcellularLocation>
        <location evidence="3">Cytoplasm</location>
    </subcellularLocation>
</comment>
<dbReference type="GO" id="GO:0016579">
    <property type="term" value="P:protein deubiquitination"/>
    <property type="evidence" value="ECO:0007669"/>
    <property type="project" value="TreeGrafter"/>
</dbReference>
<gene>
    <name evidence="6" type="ORF">EDS130_LOCUS3854</name>
</gene>
<feature type="domain" description="OTU" evidence="5">
    <location>
        <begin position="320"/>
        <end position="455"/>
    </location>
</feature>
<keyword evidence="2 3" id="KW-0378">Hydrolase</keyword>
<keyword evidence="3" id="KW-0645">Protease</keyword>
<dbReference type="CDD" id="cd22744">
    <property type="entry name" value="OTU"/>
    <property type="match status" value="1"/>
</dbReference>